<dbReference type="InterPro" id="IPR000192">
    <property type="entry name" value="Aminotrans_V_dom"/>
</dbReference>
<dbReference type="InterPro" id="IPR015421">
    <property type="entry name" value="PyrdxlP-dep_Trfase_major"/>
</dbReference>
<proteinExistence type="predicted"/>
<dbReference type="PANTHER" id="PTHR43586">
    <property type="entry name" value="CYSTEINE DESULFURASE"/>
    <property type="match status" value="1"/>
</dbReference>
<name>A0A516X068_9ACTN</name>
<accession>A0A516X068</accession>
<protein>
    <submittedName>
        <fullName evidence="2">Cysteine desulfurase-like protein</fullName>
    </submittedName>
</protein>
<gene>
    <name evidence="2" type="ORF">FO059_02275</name>
</gene>
<keyword evidence="3" id="KW-1185">Reference proteome</keyword>
<dbReference type="Gene3D" id="3.40.640.10">
    <property type="entry name" value="Type I PLP-dependent aspartate aminotransferase-like (Major domain)"/>
    <property type="match status" value="1"/>
</dbReference>
<dbReference type="PANTHER" id="PTHR43586:SF21">
    <property type="entry name" value="PYRIDOXAL PHOSPHATE (PLP)-DEPENDENT ASPARTATE AMINOTRANSFERASE SUPERFAMILY"/>
    <property type="match status" value="1"/>
</dbReference>
<dbReference type="Pfam" id="PF00266">
    <property type="entry name" value="Aminotran_5"/>
    <property type="match status" value="2"/>
</dbReference>
<feature type="domain" description="Aminotransferase class V" evidence="1">
    <location>
        <begin position="302"/>
        <end position="400"/>
    </location>
</feature>
<dbReference type="InterPro" id="IPR015424">
    <property type="entry name" value="PyrdxlP-dep_Trfase"/>
</dbReference>
<dbReference type="InterPro" id="IPR011340">
    <property type="entry name" value="Cys_dSase-rel"/>
</dbReference>
<dbReference type="RefSeq" id="WP_143906009.1">
    <property type="nucleotide sequence ID" value="NZ_CP041765.1"/>
</dbReference>
<evidence type="ECO:0000313" key="2">
    <source>
        <dbReference type="EMBL" id="QDQ96387.1"/>
    </source>
</evidence>
<organism evidence="2 3">
    <name type="scientific">Tomitella fengzijianii</name>
    <dbReference type="NCBI Taxonomy" id="2597660"/>
    <lineage>
        <taxon>Bacteria</taxon>
        <taxon>Bacillati</taxon>
        <taxon>Actinomycetota</taxon>
        <taxon>Actinomycetes</taxon>
        <taxon>Mycobacteriales</taxon>
        <taxon>Tomitella</taxon>
    </lineage>
</organism>
<dbReference type="KEGG" id="toy:FO059_02275"/>
<evidence type="ECO:0000313" key="3">
    <source>
        <dbReference type="Proteomes" id="UP000317344"/>
    </source>
</evidence>
<dbReference type="AlphaFoldDB" id="A0A516X068"/>
<evidence type="ECO:0000259" key="1">
    <source>
        <dbReference type="Pfam" id="PF00266"/>
    </source>
</evidence>
<dbReference type="OrthoDB" id="7592443at2"/>
<reference evidence="2 3" key="2">
    <citation type="submission" date="2019-07" db="EMBL/GenBank/DDBJ databases">
        <authorList>
            <person name="Huang Y."/>
        </authorList>
    </citation>
    <scope>NUCLEOTIDE SEQUENCE [LARGE SCALE GENOMIC DNA]</scope>
    <source>
        <strain evidence="2 3">HY188</strain>
    </source>
</reference>
<dbReference type="NCBIfam" id="TIGR01976">
    <property type="entry name" value="am_tr_V_VC1184"/>
    <property type="match status" value="1"/>
</dbReference>
<reference evidence="2 3" key="1">
    <citation type="submission" date="2019-07" db="EMBL/GenBank/DDBJ databases">
        <title>Tomitella cavernea sp. nov., an actinomycete isolated from soil.</title>
        <authorList>
            <person name="Cheng J."/>
        </authorList>
    </citation>
    <scope>NUCLEOTIDE SEQUENCE [LARGE SCALE GENOMIC DNA]</scope>
    <source>
        <strain evidence="2 3">HY188</strain>
    </source>
</reference>
<sequence length="408" mass="42463">MEYDVWGVRGLFPSLGDGWIHLDSQVGMQIADSVARTVSTAFRTSVSDPAGAYPSARRSAGILDTARAAVADLVGADPAGVVLGPNRATLLARLGEAARRRLGIGTEIVLSRVDDEENITPWLRAAHLYGSYVRWAEVDIENFELPTWQYADLIGEATALVAVTAASSTLGVKPEVSAVAKLASAAGALTVVDAAFLAPYEPVDIHELGADVLALDAAIWGGPPVGALVFRDPAVIDRLERVAIDPTATGPAMLEVGAHQYAMLAGMVASIEVLAGLASSDAQSHRGFGTTDSRRERVVRSMTALRAHQAGLFDHLVGSLRSLPLVMVLGARSAGVPMLSFTVAGVPANRVTQRLADNGICALTSRGGSRVLEAIGVGEVGGAVTVGLGHYSTVHEVDQLVRVVASLG</sequence>
<dbReference type="InterPro" id="IPR015422">
    <property type="entry name" value="PyrdxlP-dep_Trfase_small"/>
</dbReference>
<dbReference type="Proteomes" id="UP000317344">
    <property type="component" value="Chromosome"/>
</dbReference>
<dbReference type="EMBL" id="CP041765">
    <property type="protein sequence ID" value="QDQ96387.1"/>
    <property type="molecule type" value="Genomic_DNA"/>
</dbReference>
<feature type="domain" description="Aminotransferase class V" evidence="1">
    <location>
        <begin position="21"/>
        <end position="282"/>
    </location>
</feature>
<dbReference type="Gene3D" id="3.90.1150.10">
    <property type="entry name" value="Aspartate Aminotransferase, domain 1"/>
    <property type="match status" value="1"/>
</dbReference>
<dbReference type="SUPFAM" id="SSF53383">
    <property type="entry name" value="PLP-dependent transferases"/>
    <property type="match status" value="1"/>
</dbReference>